<comment type="caution">
    <text evidence="1">The sequence shown here is derived from an EMBL/GenBank/DDBJ whole genome shotgun (WGS) entry which is preliminary data.</text>
</comment>
<name>A0ABW8TKQ8_9CLOT</name>
<evidence type="ECO:0000313" key="2">
    <source>
        <dbReference type="Proteomes" id="UP001623592"/>
    </source>
</evidence>
<dbReference type="Proteomes" id="UP001623592">
    <property type="component" value="Unassembled WGS sequence"/>
</dbReference>
<gene>
    <name evidence="1" type="ORF">ACJDT4_20720</name>
</gene>
<accession>A0ABW8TKQ8</accession>
<organism evidence="1 2">
    <name type="scientific">Clostridium neuense</name>
    <dbReference type="NCBI Taxonomy" id="1728934"/>
    <lineage>
        <taxon>Bacteria</taxon>
        <taxon>Bacillati</taxon>
        <taxon>Bacillota</taxon>
        <taxon>Clostridia</taxon>
        <taxon>Eubacteriales</taxon>
        <taxon>Clostridiaceae</taxon>
        <taxon>Clostridium</taxon>
    </lineage>
</organism>
<reference evidence="1 2" key="1">
    <citation type="submission" date="2024-11" db="EMBL/GenBank/DDBJ databases">
        <authorList>
            <person name="Heng Y.C."/>
            <person name="Lim A.C.H."/>
            <person name="Lee J.K.Y."/>
            <person name="Kittelmann S."/>
        </authorList>
    </citation>
    <scope>NUCLEOTIDE SEQUENCE [LARGE SCALE GENOMIC DNA]</scope>
    <source>
        <strain evidence="1 2">WILCCON 0114</strain>
    </source>
</reference>
<dbReference type="RefSeq" id="WP_406789494.1">
    <property type="nucleotide sequence ID" value="NZ_JBJIAA010000021.1"/>
</dbReference>
<evidence type="ECO:0000313" key="1">
    <source>
        <dbReference type="EMBL" id="MFL0252836.1"/>
    </source>
</evidence>
<evidence type="ECO:0008006" key="3">
    <source>
        <dbReference type="Google" id="ProtNLM"/>
    </source>
</evidence>
<dbReference type="EMBL" id="JBJIAA010000021">
    <property type="protein sequence ID" value="MFL0252836.1"/>
    <property type="molecule type" value="Genomic_DNA"/>
</dbReference>
<keyword evidence="2" id="KW-1185">Reference proteome</keyword>
<protein>
    <recommendedName>
        <fullName evidence="3">TIGR04197 family type VII secretion effector</fullName>
    </recommendedName>
</protein>
<proteinExistence type="predicted"/>
<sequence length="88" mass="9536">MGEIASNTISATDAISKIVDTDNQSLSNQSVFFDFSNISSMTKGAAVSNQIIGDMSKLISCVYGQADKIQQLANLIEQRDKQDSVDWS</sequence>